<dbReference type="Proteomes" id="UP000800038">
    <property type="component" value="Unassembled WGS sequence"/>
</dbReference>
<dbReference type="EMBL" id="ML976062">
    <property type="protein sequence ID" value="KAF1940460.1"/>
    <property type="molecule type" value="Genomic_DNA"/>
</dbReference>
<reference evidence="2" key="1">
    <citation type="journal article" date="2020" name="Stud. Mycol.">
        <title>101 Dothideomycetes genomes: a test case for predicting lifestyles and emergence of pathogens.</title>
        <authorList>
            <person name="Haridas S."/>
            <person name="Albert R."/>
            <person name="Binder M."/>
            <person name="Bloem J."/>
            <person name="Labutti K."/>
            <person name="Salamov A."/>
            <person name="Andreopoulos B."/>
            <person name="Baker S."/>
            <person name="Barry K."/>
            <person name="Bills G."/>
            <person name="Bluhm B."/>
            <person name="Cannon C."/>
            <person name="Castanera R."/>
            <person name="Culley D."/>
            <person name="Daum C."/>
            <person name="Ezra D."/>
            <person name="Gonzalez J."/>
            <person name="Henrissat B."/>
            <person name="Kuo A."/>
            <person name="Liang C."/>
            <person name="Lipzen A."/>
            <person name="Lutzoni F."/>
            <person name="Magnuson J."/>
            <person name="Mondo S."/>
            <person name="Nolan M."/>
            <person name="Ohm R."/>
            <person name="Pangilinan J."/>
            <person name="Park H.-J."/>
            <person name="Ramirez L."/>
            <person name="Alfaro M."/>
            <person name="Sun H."/>
            <person name="Tritt A."/>
            <person name="Yoshinaga Y."/>
            <person name="Zwiers L.-H."/>
            <person name="Turgeon B."/>
            <person name="Goodwin S."/>
            <person name="Spatafora J."/>
            <person name="Crous P."/>
            <person name="Grigoriev I."/>
        </authorList>
    </citation>
    <scope>NUCLEOTIDE SEQUENCE</scope>
    <source>
        <strain evidence="2">CBS 161.51</strain>
    </source>
</reference>
<feature type="compositionally biased region" description="Basic and acidic residues" evidence="1">
    <location>
        <begin position="71"/>
        <end position="87"/>
    </location>
</feature>
<feature type="compositionally biased region" description="Low complexity" evidence="1">
    <location>
        <begin position="1"/>
        <end position="17"/>
    </location>
</feature>
<proteinExistence type="predicted"/>
<evidence type="ECO:0000313" key="3">
    <source>
        <dbReference type="Proteomes" id="UP000800038"/>
    </source>
</evidence>
<dbReference type="AlphaFoldDB" id="A0A6A5SLA8"/>
<protein>
    <submittedName>
        <fullName evidence="2">Uncharacterized protein</fullName>
    </submittedName>
</protein>
<gene>
    <name evidence="2" type="ORF">EJ02DRAFT_494709</name>
</gene>
<dbReference type="OrthoDB" id="3800332at2759"/>
<feature type="compositionally biased region" description="Basic and acidic residues" evidence="1">
    <location>
        <begin position="25"/>
        <end position="54"/>
    </location>
</feature>
<sequence>MTSVALPLNLPGLSLPSKDASAQPSERKEKENQTAPKETHAAAEPSKGKEEEKQSMFSRKKYSDQPAQALDSKDESETEEGELKESGEITEEFAPESEQQTEGYVQPDLYEGLVASAEQRNNRQPVTRPEKIEKHWKSLYILVKSWWGRHGEDLGSSQQKIINDIQKDIRRECVKIVTRDLAQNPDKYKTVRDGTLETAKEENEKQEEEMQMSVEAMEILVDQRMISHYVQKMYLQKYRFPQQEILGHMKGIAATMEKLKDWNIPLQSILSPYAHQVFNSIVNHSDETREKWRSIVTELNKPTKDQEEIWQLAAPGIRDIVTTVYTQEMLDDASIKKVDNALRNLTEQDHRMQISNAENSISETTNALPLSLLNQIINDWKAENRAEMDADKQALSRLLAMQPLAANLTKSLITVDQSMVEKSLGSRAPQSPISQQKNNVPNLLPSGQASSSKSKTANPVSDMDGIPKYPIQGVPIPKSPMGAHGVLGDSYPC</sequence>
<feature type="region of interest" description="Disordered" evidence="1">
    <location>
        <begin position="423"/>
        <end position="467"/>
    </location>
</feature>
<name>A0A6A5SLA8_9PLEO</name>
<evidence type="ECO:0000256" key="1">
    <source>
        <dbReference type="SAM" id="MobiDB-lite"/>
    </source>
</evidence>
<organism evidence="2 3">
    <name type="scientific">Clathrospora elynae</name>
    <dbReference type="NCBI Taxonomy" id="706981"/>
    <lineage>
        <taxon>Eukaryota</taxon>
        <taxon>Fungi</taxon>
        <taxon>Dikarya</taxon>
        <taxon>Ascomycota</taxon>
        <taxon>Pezizomycotina</taxon>
        <taxon>Dothideomycetes</taxon>
        <taxon>Pleosporomycetidae</taxon>
        <taxon>Pleosporales</taxon>
        <taxon>Diademaceae</taxon>
        <taxon>Clathrospora</taxon>
    </lineage>
</organism>
<feature type="region of interest" description="Disordered" evidence="1">
    <location>
        <begin position="1"/>
        <end position="103"/>
    </location>
</feature>
<accession>A0A6A5SLA8</accession>
<feature type="compositionally biased region" description="Polar residues" evidence="1">
    <location>
        <begin position="428"/>
        <end position="459"/>
    </location>
</feature>
<keyword evidence="3" id="KW-1185">Reference proteome</keyword>
<evidence type="ECO:0000313" key="2">
    <source>
        <dbReference type="EMBL" id="KAF1940460.1"/>
    </source>
</evidence>